<organism evidence="1 2">
    <name type="scientific">Liparis tanakae</name>
    <name type="common">Tanaka's snailfish</name>
    <dbReference type="NCBI Taxonomy" id="230148"/>
    <lineage>
        <taxon>Eukaryota</taxon>
        <taxon>Metazoa</taxon>
        <taxon>Chordata</taxon>
        <taxon>Craniata</taxon>
        <taxon>Vertebrata</taxon>
        <taxon>Euteleostomi</taxon>
        <taxon>Actinopterygii</taxon>
        <taxon>Neopterygii</taxon>
        <taxon>Teleostei</taxon>
        <taxon>Neoteleostei</taxon>
        <taxon>Acanthomorphata</taxon>
        <taxon>Eupercaria</taxon>
        <taxon>Perciformes</taxon>
        <taxon>Cottioidei</taxon>
        <taxon>Cottales</taxon>
        <taxon>Liparidae</taxon>
        <taxon>Liparis</taxon>
    </lineage>
</organism>
<comment type="caution">
    <text evidence="1">The sequence shown here is derived from an EMBL/GenBank/DDBJ whole genome shotgun (WGS) entry which is preliminary data.</text>
</comment>
<dbReference type="Proteomes" id="UP000314294">
    <property type="component" value="Unassembled WGS sequence"/>
</dbReference>
<dbReference type="EMBL" id="SRLO01000205">
    <property type="protein sequence ID" value="TNN67362.1"/>
    <property type="molecule type" value="Genomic_DNA"/>
</dbReference>
<name>A0A4Z2HRE5_9TELE</name>
<protein>
    <submittedName>
        <fullName evidence="1">Uncharacterized protein</fullName>
    </submittedName>
</protein>
<proteinExistence type="predicted"/>
<sequence length="146" mass="16513">MANLEDRIPHLDRLSRLRNALRLGVYAFPFITNYFDGAGKLDQRLTPTIFRTAARQQLEDRPDCRPSRQVTPSSHLCSVFTGVNRSEPLCSLSDCSASGRSPGRFFPRQQKLKTLLQTDVFVRRGGCPDYRSPGGQQLAERQNEKS</sequence>
<keyword evidence="2" id="KW-1185">Reference proteome</keyword>
<evidence type="ECO:0000313" key="1">
    <source>
        <dbReference type="EMBL" id="TNN67362.1"/>
    </source>
</evidence>
<gene>
    <name evidence="1" type="ORF">EYF80_022469</name>
</gene>
<reference evidence="1 2" key="1">
    <citation type="submission" date="2019-03" db="EMBL/GenBank/DDBJ databases">
        <title>First draft genome of Liparis tanakae, snailfish: a comprehensive survey of snailfish specific genes.</title>
        <authorList>
            <person name="Kim W."/>
            <person name="Song I."/>
            <person name="Jeong J.-H."/>
            <person name="Kim D."/>
            <person name="Kim S."/>
            <person name="Ryu S."/>
            <person name="Song J.Y."/>
            <person name="Lee S.K."/>
        </authorList>
    </citation>
    <scope>NUCLEOTIDE SEQUENCE [LARGE SCALE GENOMIC DNA]</scope>
    <source>
        <tissue evidence="1">Muscle</tissue>
    </source>
</reference>
<dbReference type="AlphaFoldDB" id="A0A4Z2HRE5"/>
<evidence type="ECO:0000313" key="2">
    <source>
        <dbReference type="Proteomes" id="UP000314294"/>
    </source>
</evidence>
<accession>A0A4Z2HRE5</accession>